<keyword evidence="3" id="KW-1185">Reference proteome</keyword>
<dbReference type="AlphaFoldDB" id="A0A5C6ASH0"/>
<evidence type="ECO:0000259" key="1">
    <source>
        <dbReference type="Pfam" id="PF11867"/>
    </source>
</evidence>
<protein>
    <recommendedName>
        <fullName evidence="1">Type I restriction enzyme HindI endonuclease subunit-like C-terminal domain-containing protein</fullName>
    </recommendedName>
</protein>
<evidence type="ECO:0000313" key="2">
    <source>
        <dbReference type="EMBL" id="TWU02219.1"/>
    </source>
</evidence>
<sequence length="183" mass="21001">MPPASNVRRTSANRKARIIRSGLQKVQSEIPWPTPKGCNQHTRDVRYNEPKGLDVDGFFAKLTDFVKELSAEEQRGVAEQLSEEELALFDLLTKPEVDLTDKEKAEVKKVARMLLQTLKEAKLVLDWRKKQRTRADVYSTVKTVLDELPRAYSTELYEQKCDAVYQHIYDSYQGEGASIYAPH</sequence>
<evidence type="ECO:0000313" key="3">
    <source>
        <dbReference type="Proteomes" id="UP000320176"/>
    </source>
</evidence>
<proteinExistence type="predicted"/>
<feature type="domain" description="Type I restriction enzyme HindI endonuclease subunit-like C-terminal" evidence="1">
    <location>
        <begin position="47"/>
        <end position="168"/>
    </location>
</feature>
<comment type="caution">
    <text evidence="2">The sequence shown here is derived from an EMBL/GenBank/DDBJ whole genome shotgun (WGS) entry which is preliminary data.</text>
</comment>
<dbReference type="Proteomes" id="UP000320176">
    <property type="component" value="Unassembled WGS sequence"/>
</dbReference>
<name>A0A5C6ASH0_9BACT</name>
<dbReference type="Pfam" id="PF11867">
    <property type="entry name" value="T1RH-like_C"/>
    <property type="match status" value="1"/>
</dbReference>
<dbReference type="RefSeq" id="WP_197454666.1">
    <property type="nucleotide sequence ID" value="NZ_CP151726.1"/>
</dbReference>
<reference evidence="2 3" key="1">
    <citation type="submission" date="2019-02" db="EMBL/GenBank/DDBJ databases">
        <title>Deep-cultivation of Planctomycetes and their phenomic and genomic characterization uncovers novel biology.</title>
        <authorList>
            <person name="Wiegand S."/>
            <person name="Jogler M."/>
            <person name="Boedeker C."/>
            <person name="Pinto D."/>
            <person name="Vollmers J."/>
            <person name="Rivas-Marin E."/>
            <person name="Kohn T."/>
            <person name="Peeters S.H."/>
            <person name="Heuer A."/>
            <person name="Rast P."/>
            <person name="Oberbeckmann S."/>
            <person name="Bunk B."/>
            <person name="Jeske O."/>
            <person name="Meyerdierks A."/>
            <person name="Storesund J.E."/>
            <person name="Kallscheuer N."/>
            <person name="Luecker S."/>
            <person name="Lage O.M."/>
            <person name="Pohl T."/>
            <person name="Merkel B.J."/>
            <person name="Hornburger P."/>
            <person name="Mueller R.-W."/>
            <person name="Bruemmer F."/>
            <person name="Labrenz M."/>
            <person name="Spormann A.M."/>
            <person name="Op Den Camp H."/>
            <person name="Overmann J."/>
            <person name="Amann R."/>
            <person name="Jetten M.S.M."/>
            <person name="Mascher T."/>
            <person name="Medema M.H."/>
            <person name="Devos D.P."/>
            <person name="Kaster A.-K."/>
            <person name="Ovreas L."/>
            <person name="Rohde M."/>
            <person name="Galperin M.Y."/>
            <person name="Jogler C."/>
        </authorList>
    </citation>
    <scope>NUCLEOTIDE SEQUENCE [LARGE SCALE GENOMIC DNA]</scope>
    <source>
        <strain evidence="2 3">Pla52n</strain>
    </source>
</reference>
<gene>
    <name evidence="2" type="ORF">Pla52n_32680</name>
</gene>
<accession>A0A5C6ASH0</accession>
<dbReference type="EMBL" id="SJPN01000004">
    <property type="protein sequence ID" value="TWU02219.1"/>
    <property type="molecule type" value="Genomic_DNA"/>
</dbReference>
<organism evidence="2 3">
    <name type="scientific">Stieleria varia</name>
    <dbReference type="NCBI Taxonomy" id="2528005"/>
    <lineage>
        <taxon>Bacteria</taxon>
        <taxon>Pseudomonadati</taxon>
        <taxon>Planctomycetota</taxon>
        <taxon>Planctomycetia</taxon>
        <taxon>Pirellulales</taxon>
        <taxon>Pirellulaceae</taxon>
        <taxon>Stieleria</taxon>
    </lineage>
</organism>
<dbReference type="InterPro" id="IPR021810">
    <property type="entry name" value="T1RH-like_C"/>
</dbReference>